<dbReference type="EMBL" id="CP012850">
    <property type="protein sequence ID" value="ALI34646.1"/>
    <property type="molecule type" value="Genomic_DNA"/>
</dbReference>
<protein>
    <submittedName>
        <fullName evidence="1">Uncharacterized protein</fullName>
    </submittedName>
</protein>
<evidence type="ECO:0000313" key="1">
    <source>
        <dbReference type="EMBL" id="ALI34646.1"/>
    </source>
</evidence>
<dbReference type="Proteomes" id="UP000058925">
    <property type="component" value="Chromosome"/>
</dbReference>
<dbReference type="AlphaFoldDB" id="A0A654LW27"/>
<accession>A0A654LW27</accession>
<name>A0A654LW27_9ARCH</name>
<sequence length="52" mass="5820">MLTQRVNATSEDNVFDNVSVLFKSVRVTFVFTLVSAGSPKEVANWIIPHQLL</sequence>
<dbReference type="KEGG" id="taa:NMY3_00433"/>
<organism evidence="1 2">
    <name type="scientific">Candidatus Nitrosocosmicus oleophilus</name>
    <dbReference type="NCBI Taxonomy" id="1353260"/>
    <lineage>
        <taxon>Archaea</taxon>
        <taxon>Nitrososphaerota</taxon>
        <taxon>Nitrososphaeria</taxon>
        <taxon>Nitrososphaerales</taxon>
        <taxon>Nitrososphaeraceae</taxon>
        <taxon>Candidatus Nitrosocosmicus</taxon>
    </lineage>
</organism>
<evidence type="ECO:0000313" key="2">
    <source>
        <dbReference type="Proteomes" id="UP000058925"/>
    </source>
</evidence>
<gene>
    <name evidence="1" type="ORF">NMY3_00433</name>
</gene>
<proteinExistence type="predicted"/>
<keyword evidence="2" id="KW-1185">Reference proteome</keyword>
<reference evidence="2" key="1">
    <citation type="submission" date="2015-10" db="EMBL/GenBank/DDBJ databases">
        <title>Niche specialization of a soil ammonia-oxidizing archaeon, Candidatus Nitrosocosmicus oleophilus.</title>
        <authorList>
            <person name="Jung M.-Y."/>
            <person name="Rhee S.-K."/>
        </authorList>
    </citation>
    <scope>NUCLEOTIDE SEQUENCE [LARGE SCALE GENOMIC DNA]</scope>
    <source>
        <strain evidence="2">MY3</strain>
    </source>
</reference>